<evidence type="ECO:0000313" key="2">
    <source>
        <dbReference type="EMBL" id="SFC26508.1"/>
    </source>
</evidence>
<evidence type="ECO:0000313" key="4">
    <source>
        <dbReference type="Proteomes" id="UP000182258"/>
    </source>
</evidence>
<evidence type="ECO:0000256" key="1">
    <source>
        <dbReference type="SAM" id="MobiDB-lite"/>
    </source>
</evidence>
<protein>
    <submittedName>
        <fullName evidence="2">Uncharacterized protein</fullName>
    </submittedName>
</protein>
<accession>A0A1I1HX12</accession>
<reference evidence="2 4" key="1">
    <citation type="submission" date="2016-10" db="EMBL/GenBank/DDBJ databases">
        <authorList>
            <person name="de Groot N.N."/>
        </authorList>
    </citation>
    <scope>NUCLEOTIDE SEQUENCE [LARGE SCALE GENOMIC DNA]</scope>
    <source>
        <strain evidence="2 4">CGMCC 1.10210</strain>
    </source>
</reference>
<dbReference type="Proteomes" id="UP000182258">
    <property type="component" value="Unassembled WGS sequence"/>
</dbReference>
<sequence length="44" mass="4874">MTIEILQTSSRPQENRSSGAILGKKAMRAVPEWHEHSGCPTKLP</sequence>
<organism evidence="2 4">
    <name type="scientific">Devosia psychrophila</name>
    <dbReference type="NCBI Taxonomy" id="728005"/>
    <lineage>
        <taxon>Bacteria</taxon>
        <taxon>Pseudomonadati</taxon>
        <taxon>Pseudomonadota</taxon>
        <taxon>Alphaproteobacteria</taxon>
        <taxon>Hyphomicrobiales</taxon>
        <taxon>Devosiaceae</taxon>
        <taxon>Devosia</taxon>
    </lineage>
</organism>
<dbReference type="RefSeq" id="WP_280140227.1">
    <property type="nucleotide sequence ID" value="NZ_FOMB01000003.1"/>
</dbReference>
<dbReference type="EMBL" id="FOMB01000003">
    <property type="protein sequence ID" value="SFC26537.1"/>
    <property type="molecule type" value="Genomic_DNA"/>
</dbReference>
<dbReference type="AlphaFoldDB" id="A0A1I1HX12"/>
<name>A0A1I1HX12_9HYPH</name>
<dbReference type="EMBL" id="FOMB01000003">
    <property type="protein sequence ID" value="SFC26508.1"/>
    <property type="molecule type" value="Genomic_DNA"/>
</dbReference>
<feature type="compositionally biased region" description="Polar residues" evidence="1">
    <location>
        <begin position="1"/>
        <end position="18"/>
    </location>
</feature>
<feature type="region of interest" description="Disordered" evidence="1">
    <location>
        <begin position="1"/>
        <end position="44"/>
    </location>
</feature>
<gene>
    <name evidence="2" type="ORF">SAMN04488059_103196</name>
    <name evidence="3" type="ORF">SAMN04488059_103197</name>
</gene>
<proteinExistence type="predicted"/>
<dbReference type="STRING" id="728005.SAMN04488059_103196"/>
<evidence type="ECO:0000313" key="3">
    <source>
        <dbReference type="EMBL" id="SFC26537.1"/>
    </source>
</evidence>